<feature type="non-terminal residue" evidence="1">
    <location>
        <position position="39"/>
    </location>
</feature>
<proteinExistence type="predicted"/>
<name>A0A7J8ZD80_9ROSI</name>
<keyword evidence="2" id="KW-1185">Reference proteome</keyword>
<dbReference type="EMBL" id="JABEZV010000004">
    <property type="protein sequence ID" value="MBA0709715.1"/>
    <property type="molecule type" value="Genomic_DNA"/>
</dbReference>
<accession>A0A7J8ZD80</accession>
<dbReference type="AlphaFoldDB" id="A0A7J8ZD80"/>
<dbReference type="Proteomes" id="UP000593574">
    <property type="component" value="Unassembled WGS sequence"/>
</dbReference>
<comment type="caution">
    <text evidence="1">The sequence shown here is derived from an EMBL/GenBank/DDBJ whole genome shotgun (WGS) entry which is preliminary data.</text>
</comment>
<evidence type="ECO:0000313" key="2">
    <source>
        <dbReference type="Proteomes" id="UP000593574"/>
    </source>
</evidence>
<protein>
    <submittedName>
        <fullName evidence="1">Uncharacterized protein</fullName>
    </submittedName>
</protein>
<organism evidence="1 2">
    <name type="scientific">Gossypium laxum</name>
    <dbReference type="NCBI Taxonomy" id="34288"/>
    <lineage>
        <taxon>Eukaryota</taxon>
        <taxon>Viridiplantae</taxon>
        <taxon>Streptophyta</taxon>
        <taxon>Embryophyta</taxon>
        <taxon>Tracheophyta</taxon>
        <taxon>Spermatophyta</taxon>
        <taxon>Magnoliopsida</taxon>
        <taxon>eudicotyledons</taxon>
        <taxon>Gunneridae</taxon>
        <taxon>Pentapetalae</taxon>
        <taxon>rosids</taxon>
        <taxon>malvids</taxon>
        <taxon>Malvales</taxon>
        <taxon>Malvaceae</taxon>
        <taxon>Malvoideae</taxon>
        <taxon>Gossypium</taxon>
    </lineage>
</organism>
<gene>
    <name evidence="1" type="ORF">Golax_024738</name>
</gene>
<sequence>RAHNQTGVWFAVKGLQPESITGLLPLLPVIGITPPQHRL</sequence>
<evidence type="ECO:0000313" key="1">
    <source>
        <dbReference type="EMBL" id="MBA0709715.1"/>
    </source>
</evidence>
<feature type="non-terminal residue" evidence="1">
    <location>
        <position position="1"/>
    </location>
</feature>
<reference evidence="1 2" key="1">
    <citation type="journal article" date="2019" name="Genome Biol. Evol.">
        <title>Insights into the evolution of the New World diploid cottons (Gossypium, subgenus Houzingenia) based on genome sequencing.</title>
        <authorList>
            <person name="Grover C.E."/>
            <person name="Arick M.A. 2nd"/>
            <person name="Thrash A."/>
            <person name="Conover J.L."/>
            <person name="Sanders W.S."/>
            <person name="Peterson D.G."/>
            <person name="Frelichowski J.E."/>
            <person name="Scheffler J.A."/>
            <person name="Scheffler B.E."/>
            <person name="Wendel J.F."/>
        </authorList>
    </citation>
    <scope>NUCLEOTIDE SEQUENCE [LARGE SCALE GENOMIC DNA]</scope>
    <source>
        <strain evidence="1">4</strain>
        <tissue evidence="1">Leaf</tissue>
    </source>
</reference>